<organism evidence="1 2">
    <name type="scientific">Senna tora</name>
    <dbReference type="NCBI Taxonomy" id="362788"/>
    <lineage>
        <taxon>Eukaryota</taxon>
        <taxon>Viridiplantae</taxon>
        <taxon>Streptophyta</taxon>
        <taxon>Embryophyta</taxon>
        <taxon>Tracheophyta</taxon>
        <taxon>Spermatophyta</taxon>
        <taxon>Magnoliopsida</taxon>
        <taxon>eudicotyledons</taxon>
        <taxon>Gunneridae</taxon>
        <taxon>Pentapetalae</taxon>
        <taxon>rosids</taxon>
        <taxon>fabids</taxon>
        <taxon>Fabales</taxon>
        <taxon>Fabaceae</taxon>
        <taxon>Caesalpinioideae</taxon>
        <taxon>Cassia clade</taxon>
        <taxon>Senna</taxon>
    </lineage>
</organism>
<sequence>MADAVGTCWMYLVVLMVEKKRIM</sequence>
<reference evidence="1" key="1">
    <citation type="submission" date="2020-09" db="EMBL/GenBank/DDBJ databases">
        <title>Genome-Enabled Discovery of Anthraquinone Biosynthesis in Senna tora.</title>
        <authorList>
            <person name="Kang S.-H."/>
            <person name="Pandey R.P."/>
            <person name="Lee C.-M."/>
            <person name="Sim J.-S."/>
            <person name="Jeong J.-T."/>
            <person name="Choi B.-S."/>
            <person name="Jung M."/>
            <person name="Ginzburg D."/>
            <person name="Zhao K."/>
            <person name="Won S.Y."/>
            <person name="Oh T.-J."/>
            <person name="Yu Y."/>
            <person name="Kim N.-H."/>
            <person name="Lee O.R."/>
            <person name="Lee T.-H."/>
            <person name="Bashyal P."/>
            <person name="Kim T.-S."/>
            <person name="Lee W.-H."/>
            <person name="Kawkins C."/>
            <person name="Kim C.-K."/>
            <person name="Kim J.S."/>
            <person name="Ahn B.O."/>
            <person name="Rhee S.Y."/>
            <person name="Sohng J.K."/>
        </authorList>
    </citation>
    <scope>NUCLEOTIDE SEQUENCE</scope>
    <source>
        <tissue evidence="1">Leaf</tissue>
    </source>
</reference>
<accession>A0A835CE76</accession>
<protein>
    <submittedName>
        <fullName evidence="1">Uncharacterized protein</fullName>
    </submittedName>
</protein>
<keyword evidence="2" id="KW-1185">Reference proteome</keyword>
<gene>
    <name evidence="1" type="ORF">G2W53_007416</name>
</gene>
<dbReference type="EMBL" id="JAAIUW010000003">
    <property type="protein sequence ID" value="KAF7838934.1"/>
    <property type="molecule type" value="Genomic_DNA"/>
</dbReference>
<comment type="caution">
    <text evidence="1">The sequence shown here is derived from an EMBL/GenBank/DDBJ whole genome shotgun (WGS) entry which is preliminary data.</text>
</comment>
<name>A0A835CE76_9FABA</name>
<dbReference type="Proteomes" id="UP000634136">
    <property type="component" value="Unassembled WGS sequence"/>
</dbReference>
<dbReference type="AlphaFoldDB" id="A0A835CE76"/>
<evidence type="ECO:0000313" key="1">
    <source>
        <dbReference type="EMBL" id="KAF7838934.1"/>
    </source>
</evidence>
<proteinExistence type="predicted"/>
<evidence type="ECO:0000313" key="2">
    <source>
        <dbReference type="Proteomes" id="UP000634136"/>
    </source>
</evidence>